<dbReference type="Proteomes" id="UP000037931">
    <property type="component" value="Unassembled WGS sequence"/>
</dbReference>
<evidence type="ECO:0000313" key="1">
    <source>
        <dbReference type="EMBL" id="KPA87322.1"/>
    </source>
</evidence>
<dbReference type="OrthoDB" id="6945053at2"/>
<dbReference type="RefSeq" id="WP_054064751.1">
    <property type="nucleotide sequence ID" value="NZ_JSYZ01000034.1"/>
</dbReference>
<sequence>MSPHILIDEALEGFSDPSSKTDCDITVQRLITKLFTDGAITADEFNHYCKRLMIAQWRKEAA</sequence>
<evidence type="ECO:0000313" key="2">
    <source>
        <dbReference type="Proteomes" id="UP000037931"/>
    </source>
</evidence>
<organism evidence="1 2">
    <name type="scientific">Pseudomonas asplenii</name>
    <dbReference type="NCBI Taxonomy" id="53407"/>
    <lineage>
        <taxon>Bacteria</taxon>
        <taxon>Pseudomonadati</taxon>
        <taxon>Pseudomonadota</taxon>
        <taxon>Gammaproteobacteria</taxon>
        <taxon>Pseudomonadales</taxon>
        <taxon>Pseudomonadaceae</taxon>
        <taxon>Pseudomonas</taxon>
    </lineage>
</organism>
<accession>A0A0M9GBX9</accession>
<keyword evidence="2" id="KW-1185">Reference proteome</keyword>
<comment type="caution">
    <text evidence="1">The sequence shown here is derived from an EMBL/GenBank/DDBJ whole genome shotgun (WGS) entry which is preliminary data.</text>
</comment>
<dbReference type="EMBL" id="JSYZ01000034">
    <property type="protein sequence ID" value="KPA87322.1"/>
    <property type="molecule type" value="Genomic_DNA"/>
</dbReference>
<reference evidence="1 2" key="1">
    <citation type="journal article" date="2015" name="PLoS ONE">
        <title>Rice-Infecting Pseudomonas Genomes Are Highly Accessorized and Harbor Multiple Putative Virulence Mechanisms to Cause Sheath Brown Rot.</title>
        <authorList>
            <person name="Quibod I.L."/>
            <person name="Grande G."/>
            <person name="Oreiro E.G."/>
            <person name="Borja F.N."/>
            <person name="Dossa G.S."/>
            <person name="Mauleon R."/>
            <person name="Cruz C.V."/>
            <person name="Oliva R."/>
        </authorList>
    </citation>
    <scope>NUCLEOTIDE SEQUENCE [LARGE SCALE GENOMIC DNA]</scope>
    <source>
        <strain evidence="1 2">IRRI 6609</strain>
    </source>
</reference>
<dbReference type="AlphaFoldDB" id="A0A0M9GBX9"/>
<protein>
    <submittedName>
        <fullName evidence="1">Uncharacterized protein</fullName>
    </submittedName>
</protein>
<gene>
    <name evidence="1" type="ORF">PF66_06232</name>
</gene>
<proteinExistence type="predicted"/>
<dbReference type="PATRIC" id="fig|50340.43.peg.4465"/>
<dbReference type="STRING" id="50340.PF66_06232"/>
<name>A0A0M9GBX9_9PSED</name>